<sequence>MEQLVPEEQLVAEEALTQPTGPMTRSKTRILNQAVSGLLNNLGKHPNKVIQTVWNSIAAQEDW</sequence>
<evidence type="ECO:0000313" key="1">
    <source>
        <dbReference type="EMBL" id="BAB02653.1"/>
    </source>
</evidence>
<dbReference type="AlphaFoldDB" id="Q9LH68"/>
<accession>Q9LH68</accession>
<protein>
    <submittedName>
        <fullName evidence="1">Gb|AAD27902.1</fullName>
    </submittedName>
</protein>
<proteinExistence type="predicted"/>
<reference key="1">
    <citation type="journal article" date="2000" name="Nature">
        <title>Sequence and analysis of chromosome 3 of the plant Arabidopsis thaliana.</title>
        <authorList>
            <consortium name="European Union Chromosome 3 Arabidopsis Sequencing Consortium"/>
            <consortium name="Institute for Genomic Research"/>
            <consortium name="Kazusa DNA Research Institute"/>
            <person name="Salanoubat M."/>
            <person name="Lemcke K."/>
            <person name="Rieger M."/>
            <person name="Ansorge W."/>
            <person name="Unseld M."/>
            <person name="Fartmann B."/>
            <person name="Valle G."/>
            <person name="Blocker H."/>
            <person name="Perez-Alonso M."/>
            <person name="Obermaier B."/>
            <person name="Delseny M."/>
            <person name="Boutry M."/>
            <person name="Grivell L.A."/>
            <person name="Mache R."/>
            <person name="Puigdomenech P."/>
            <person name="De Simone V."/>
            <person name="Choisne N."/>
            <person name="Artiguenave F."/>
            <person name="Robert C."/>
            <person name="Brottier P."/>
            <person name="Wincker P."/>
            <person name="Cattolico L."/>
            <person name="Weissenbach J."/>
            <person name="Saurin W."/>
            <person name="Quetier F."/>
            <person name="Schafer M."/>
            <person name="Muller-Auer S."/>
            <person name="Gabel C."/>
            <person name="Fuchs M."/>
            <person name="Benes V."/>
            <person name="Wurmbach E."/>
            <person name="Drzonek H."/>
            <person name="Erfle H."/>
            <person name="Jordan N."/>
            <person name="Bangert S."/>
            <person name="Wiedelmann R."/>
            <person name="Kranz H."/>
            <person name="Voss H."/>
            <person name="Holland R."/>
            <person name="Brandt P."/>
            <person name="Nyakatura G."/>
            <person name="Vezzi A."/>
            <person name="D'Angelo M."/>
            <person name="Pallavicini A."/>
            <person name="Toppo S."/>
            <person name="Simionati B."/>
            <person name="Conrad A."/>
            <person name="Hornischer K."/>
            <person name="Kauer G."/>
            <person name="Lohnert T.H."/>
            <person name="Nordsiek G."/>
            <person name="Reichelt J."/>
            <person name="Scharfe M."/>
            <person name="Schon O."/>
            <person name="Bargues M."/>
            <person name="Terol J."/>
            <person name="Climent J."/>
            <person name="Navarro P."/>
            <person name="Collado C."/>
            <person name="Perez-Perez A."/>
            <person name="Ottenwalder B."/>
            <person name="Duchemin D."/>
            <person name="Cooke R."/>
            <person name="Laudie M."/>
            <person name="Berger-Llauro C."/>
            <person name="Purnelle B."/>
            <person name="Masuy D."/>
            <person name="de Haan M."/>
            <person name="Maarse A.C."/>
            <person name="Alcaraz J.P."/>
            <person name="Cottet A."/>
            <person name="Casacuberta E."/>
            <person name="Monfort A."/>
            <person name="Argiriou A."/>
            <person name="flores M."/>
            <person name="Liguori R."/>
            <person name="Vitale D."/>
            <person name="Mannhaupt G."/>
            <person name="Haase D."/>
            <person name="Schoof H."/>
            <person name="Rudd S."/>
            <person name="Zaccaria P."/>
            <person name="Mewes H.W."/>
            <person name="Mayer K.F."/>
            <person name="Kaul S."/>
            <person name="Town C.D."/>
            <person name="Koo H.L."/>
            <person name="Tallon L.J."/>
            <person name="Jenkins J."/>
            <person name="Rooney T."/>
            <person name="Rizzo M."/>
            <person name="Walts A."/>
            <person name="Utterback T."/>
            <person name="Fujii C.Y."/>
            <person name="Shea T.P."/>
            <person name="Creasy T.H."/>
            <person name="Haas B."/>
            <person name="Maiti R."/>
            <person name="Wu D."/>
            <person name="Peterson J."/>
            <person name="Van Aken S."/>
            <person name="Pai G."/>
            <person name="Militscher J."/>
            <person name="Sellers P."/>
            <person name="Gill J.E."/>
            <person name="Feldblyum T.V."/>
            <person name="Preuss D."/>
            <person name="Lin X."/>
            <person name="Nierman W.C."/>
            <person name="Salzberg S.L."/>
            <person name="White O."/>
            <person name="Venter J.C."/>
            <person name="Fraser C.M."/>
            <person name="Kaneko T."/>
            <person name="Nakamura Y."/>
            <person name="Sato S."/>
            <person name="Kato T."/>
            <person name="Asamizu E."/>
            <person name="Sasamoto S."/>
            <person name="Kimura T."/>
            <person name="Idesawa K."/>
            <person name="Kawashima K."/>
            <person name="Kishida Y."/>
            <person name="Kiyokawa C."/>
            <person name="Kohara M."/>
            <person name="Matsumoto M."/>
            <person name="Matsuno A."/>
            <person name="Muraki A."/>
            <person name="Nakayama S."/>
            <person name="Nakazaki N."/>
            <person name="Shinpo S."/>
            <person name="Takeuchi C."/>
            <person name="Wada T."/>
            <person name="Watanabe A."/>
            <person name="Yamada M."/>
            <person name="Yasuda M."/>
            <person name="Tabata S."/>
        </authorList>
    </citation>
    <scope>NUCLEOTIDE SEQUENCE [LARGE SCALE GENOMIC DNA]</scope>
    <source>
        <strain>cv. Columbia</strain>
    </source>
</reference>
<name>Q9LH68_ARATH</name>
<dbReference type="EMBL" id="AP002062">
    <property type="protein sequence ID" value="BAB02653.1"/>
    <property type="molecule type" value="Genomic_DNA"/>
</dbReference>
<organism evidence="1">
    <name type="scientific">Arabidopsis thaliana</name>
    <name type="common">Mouse-ear cress</name>
    <dbReference type="NCBI Taxonomy" id="3702"/>
    <lineage>
        <taxon>Eukaryota</taxon>
        <taxon>Viridiplantae</taxon>
        <taxon>Streptophyta</taxon>
        <taxon>Embryophyta</taxon>
        <taxon>Tracheophyta</taxon>
        <taxon>Spermatophyta</taxon>
        <taxon>Magnoliopsida</taxon>
        <taxon>eudicotyledons</taxon>
        <taxon>Gunneridae</taxon>
        <taxon>Pentapetalae</taxon>
        <taxon>rosids</taxon>
        <taxon>malvids</taxon>
        <taxon>Brassicales</taxon>
        <taxon>Brassicaceae</taxon>
        <taxon>Camelineae</taxon>
        <taxon>Arabidopsis</taxon>
    </lineage>
</organism>
<reference evidence="1" key="2">
    <citation type="submission" date="2000-05" db="EMBL/GenBank/DDBJ databases">
        <title>Structural Analysis of Arabidopsis thaliana Chromosome 3. III.</title>
        <authorList>
            <person name="Nakamura Y."/>
        </authorList>
    </citation>
    <scope>NUCLEOTIDE SEQUENCE</scope>
</reference>